<dbReference type="AlphaFoldDB" id="A0A917RF29"/>
<dbReference type="RefSeq" id="WP_189326330.1">
    <property type="nucleotide sequence ID" value="NZ_BMPQ01000030.1"/>
</dbReference>
<organism evidence="1 2">
    <name type="scientific">Streptomyces flaveus</name>
    <dbReference type="NCBI Taxonomy" id="66370"/>
    <lineage>
        <taxon>Bacteria</taxon>
        <taxon>Bacillati</taxon>
        <taxon>Actinomycetota</taxon>
        <taxon>Actinomycetes</taxon>
        <taxon>Kitasatosporales</taxon>
        <taxon>Streptomycetaceae</taxon>
        <taxon>Streptomyces</taxon>
        <taxon>Streptomyces aurantiacus group</taxon>
    </lineage>
</organism>
<gene>
    <name evidence="1" type="ORF">GCM10010094_76320</name>
</gene>
<reference evidence="1" key="1">
    <citation type="journal article" date="2014" name="Int. J. Syst. Evol. Microbiol.">
        <title>Complete genome sequence of Corynebacterium casei LMG S-19264T (=DSM 44701T), isolated from a smear-ripened cheese.</title>
        <authorList>
            <consortium name="US DOE Joint Genome Institute (JGI-PGF)"/>
            <person name="Walter F."/>
            <person name="Albersmeier A."/>
            <person name="Kalinowski J."/>
            <person name="Ruckert C."/>
        </authorList>
    </citation>
    <scope>NUCLEOTIDE SEQUENCE</scope>
    <source>
        <strain evidence="1">JCM 3035</strain>
    </source>
</reference>
<keyword evidence="2" id="KW-1185">Reference proteome</keyword>
<protein>
    <recommendedName>
        <fullName evidence="3">PAAR repeat-containing protein</fullName>
    </recommendedName>
</protein>
<dbReference type="Gene3D" id="2.60.200.60">
    <property type="match status" value="1"/>
</dbReference>
<evidence type="ECO:0000313" key="2">
    <source>
        <dbReference type="Proteomes" id="UP000637788"/>
    </source>
</evidence>
<dbReference type="Proteomes" id="UP000637788">
    <property type="component" value="Unassembled WGS sequence"/>
</dbReference>
<dbReference type="InterPro" id="IPR008727">
    <property type="entry name" value="PAAR_motif"/>
</dbReference>
<accession>A0A917RF29</accession>
<dbReference type="EMBL" id="BMPQ01000030">
    <property type="protein sequence ID" value="GGL04266.1"/>
    <property type="molecule type" value="Genomic_DNA"/>
</dbReference>
<evidence type="ECO:0008006" key="3">
    <source>
        <dbReference type="Google" id="ProtNLM"/>
    </source>
</evidence>
<evidence type="ECO:0000313" key="1">
    <source>
        <dbReference type="EMBL" id="GGL04266.1"/>
    </source>
</evidence>
<name>A0A917RF29_9ACTN</name>
<sequence length="93" mass="8812">MPAAARIGDPTTHGGALVPPPRAVGVFVEGLPAAVAGDLHACPITPSHPASSPLIAGSTSVLVGGLPAARALVDTTGCGAAVMQGAARTLIGG</sequence>
<proteinExistence type="predicted"/>
<dbReference type="Pfam" id="PF05488">
    <property type="entry name" value="PAAR_motif"/>
    <property type="match status" value="1"/>
</dbReference>
<reference evidence="1" key="2">
    <citation type="submission" date="2020-09" db="EMBL/GenBank/DDBJ databases">
        <authorList>
            <person name="Sun Q."/>
            <person name="Ohkuma M."/>
        </authorList>
    </citation>
    <scope>NUCLEOTIDE SEQUENCE</scope>
    <source>
        <strain evidence="1">JCM 3035</strain>
    </source>
</reference>
<comment type="caution">
    <text evidence="1">The sequence shown here is derived from an EMBL/GenBank/DDBJ whole genome shotgun (WGS) entry which is preliminary data.</text>
</comment>